<reference evidence="2" key="1">
    <citation type="journal article" date="2013" name="BMC Microbiol.">
        <title>Taxonomy and evolution of bacteriochlorophyll a-containing members of the OM60/NOR5 clade of marine gammaproteobacteria: description of Luminiphilus syltensis gen. nov., sp. nov., reclassification of Haliea rubra as Pseudohaliea rubra gen. nov., comb. nov., and emendation of Chromatocurvus halotolerans.</title>
        <authorList>
            <person name="Spring S."/>
            <person name="Riedel T."/>
            <person name="Sproer C."/>
            <person name="Yan S."/>
            <person name="Harder J."/>
            <person name="Fuchs B.M."/>
        </authorList>
    </citation>
    <scope>NUCLEOTIDE SEQUENCE [LARGE SCALE GENOMIC DNA]</scope>
    <source>
        <strain evidence="2">NOR51-B</strain>
    </source>
</reference>
<dbReference type="Pfam" id="PF16732">
    <property type="entry name" value="ComP_DUS"/>
    <property type="match status" value="1"/>
</dbReference>
<protein>
    <submittedName>
        <fullName evidence="1">Uncharacterized protein</fullName>
    </submittedName>
</protein>
<dbReference type="SUPFAM" id="SSF54523">
    <property type="entry name" value="Pili subunits"/>
    <property type="match status" value="1"/>
</dbReference>
<name>B8KQJ2_9GAMM</name>
<dbReference type="EMBL" id="DS999411">
    <property type="protein sequence ID" value="EED36696.1"/>
    <property type="molecule type" value="Genomic_DNA"/>
</dbReference>
<organism evidence="1 2">
    <name type="scientific">Luminiphilus syltensis NOR5-1B</name>
    <dbReference type="NCBI Taxonomy" id="565045"/>
    <lineage>
        <taxon>Bacteria</taxon>
        <taxon>Pseudomonadati</taxon>
        <taxon>Pseudomonadota</taxon>
        <taxon>Gammaproteobacteria</taxon>
        <taxon>Cellvibrionales</taxon>
        <taxon>Halieaceae</taxon>
        <taxon>Luminiphilus</taxon>
    </lineage>
</organism>
<proteinExistence type="predicted"/>
<dbReference type="Gene3D" id="3.30.700.10">
    <property type="entry name" value="Glycoprotein, Type 4 Pilin"/>
    <property type="match status" value="1"/>
</dbReference>
<dbReference type="AlphaFoldDB" id="B8KQJ2"/>
<gene>
    <name evidence="1" type="ORF">NOR51B_2648</name>
</gene>
<keyword evidence="2" id="KW-1185">Reference proteome</keyword>
<sequence>MVVLAIVSILCAVALPAYQHYRLRGIETQGMTTLLSLATVQDRAKLSGGRYLSASELSQLRQLPASIADYYRLSVSLSDGAHRFLLMLEPTDAGQGLQTLSLDNIGRAAPVGVW</sequence>
<dbReference type="HOGENOM" id="CLU_091705_6_3_6"/>
<dbReference type="STRING" id="565045.NOR51B_2648"/>
<dbReference type="InterPro" id="IPR045584">
    <property type="entry name" value="Pilin-like"/>
</dbReference>
<dbReference type="InterPro" id="IPR031982">
    <property type="entry name" value="PilE-like"/>
</dbReference>
<evidence type="ECO:0000313" key="2">
    <source>
        <dbReference type="Proteomes" id="UP000004699"/>
    </source>
</evidence>
<accession>B8KQJ2</accession>
<dbReference type="GO" id="GO:0043683">
    <property type="term" value="P:type IV pilus assembly"/>
    <property type="evidence" value="ECO:0007669"/>
    <property type="project" value="InterPro"/>
</dbReference>
<evidence type="ECO:0000313" key="1">
    <source>
        <dbReference type="EMBL" id="EED36696.1"/>
    </source>
</evidence>
<dbReference type="Proteomes" id="UP000004699">
    <property type="component" value="Unassembled WGS sequence"/>
</dbReference>